<dbReference type="Pfam" id="PF02954">
    <property type="entry name" value="HTH_8"/>
    <property type="match status" value="1"/>
</dbReference>
<dbReference type="Gene3D" id="1.10.10.60">
    <property type="entry name" value="Homeodomain-like"/>
    <property type="match status" value="1"/>
</dbReference>
<evidence type="ECO:0000313" key="1">
    <source>
        <dbReference type="EMBL" id="MET1256177.1"/>
    </source>
</evidence>
<proteinExistence type="predicted"/>
<dbReference type="InterPro" id="IPR001789">
    <property type="entry name" value="Sig_transdc_resp-reg_receiver"/>
</dbReference>
<accession>A0ABV2BXA6</accession>
<dbReference type="InterPro" id="IPR011006">
    <property type="entry name" value="CheY-like_superfamily"/>
</dbReference>
<dbReference type="Pfam" id="PF00072">
    <property type="entry name" value="Response_reg"/>
    <property type="match status" value="1"/>
</dbReference>
<dbReference type="SMART" id="SM00448">
    <property type="entry name" value="REC"/>
    <property type="match status" value="1"/>
</dbReference>
<organism evidence="1 2">
    <name type="scientific">Aliikangiella maris</name>
    <dbReference type="NCBI Taxonomy" id="3162458"/>
    <lineage>
        <taxon>Bacteria</taxon>
        <taxon>Pseudomonadati</taxon>
        <taxon>Pseudomonadota</taxon>
        <taxon>Gammaproteobacteria</taxon>
        <taxon>Oceanospirillales</taxon>
        <taxon>Pleioneaceae</taxon>
        <taxon>Aliikangiella</taxon>
    </lineage>
</organism>
<keyword evidence="2" id="KW-1185">Reference proteome</keyword>
<dbReference type="PROSITE" id="PS50110">
    <property type="entry name" value="RESPONSE_REGULATORY"/>
    <property type="match status" value="1"/>
</dbReference>
<dbReference type="SUPFAM" id="SSF52172">
    <property type="entry name" value="CheY-like"/>
    <property type="match status" value="1"/>
</dbReference>
<dbReference type="InterPro" id="IPR050595">
    <property type="entry name" value="Bact_response_regulator"/>
</dbReference>
<dbReference type="Proteomes" id="UP001548189">
    <property type="component" value="Unassembled WGS sequence"/>
</dbReference>
<reference evidence="1 2" key="1">
    <citation type="submission" date="2024-06" db="EMBL/GenBank/DDBJ databases">
        <authorList>
            <person name="Li F."/>
        </authorList>
    </citation>
    <scope>NUCLEOTIDE SEQUENCE [LARGE SCALE GENOMIC DNA]</scope>
    <source>
        <strain evidence="1 2">GXAS 311</strain>
    </source>
</reference>
<dbReference type="Gene3D" id="3.40.50.2300">
    <property type="match status" value="1"/>
</dbReference>
<dbReference type="InterPro" id="IPR002197">
    <property type="entry name" value="HTH_Fis"/>
</dbReference>
<sequence>MNSNLIIIIDDDLTYREVLSRSLIRYGCNVRHFPHPEQASACIEQNPQPIILLDLKLEADSGLRWIKKIKQLNLQCRIILLTGYASISTAVEAIKLGADDYLAKPITAREILSQINKDESGENTPINTQPMSVERLEWEHIQKVLMDNDGNISAAARSLGMHRRTLQRKLAKKPART</sequence>
<dbReference type="PANTHER" id="PTHR44591:SF3">
    <property type="entry name" value="RESPONSE REGULATORY DOMAIN-CONTAINING PROTEIN"/>
    <property type="match status" value="1"/>
</dbReference>
<comment type="caution">
    <text evidence="1">The sequence shown here is derived from an EMBL/GenBank/DDBJ whole genome shotgun (WGS) entry which is preliminary data.</text>
</comment>
<dbReference type="EMBL" id="JBEVCJ010000017">
    <property type="protein sequence ID" value="MET1256177.1"/>
    <property type="molecule type" value="Genomic_DNA"/>
</dbReference>
<evidence type="ECO:0000313" key="2">
    <source>
        <dbReference type="Proteomes" id="UP001548189"/>
    </source>
</evidence>
<dbReference type="PRINTS" id="PR01590">
    <property type="entry name" value="HTHFIS"/>
</dbReference>
<name>A0ABV2BXA6_9GAMM</name>
<dbReference type="PANTHER" id="PTHR44591">
    <property type="entry name" value="STRESS RESPONSE REGULATOR PROTEIN 1"/>
    <property type="match status" value="1"/>
</dbReference>
<gene>
    <name evidence="1" type="ORF">ABVT43_13640</name>
</gene>
<protein>
    <submittedName>
        <fullName evidence="1">Response regulator</fullName>
    </submittedName>
</protein>